<dbReference type="InterPro" id="IPR015424">
    <property type="entry name" value="PyrdxlP-dep_Trfase"/>
</dbReference>
<dbReference type="CDD" id="cd00609">
    <property type="entry name" value="AAT_like"/>
    <property type="match status" value="1"/>
</dbReference>
<evidence type="ECO:0000313" key="8">
    <source>
        <dbReference type="EMBL" id="EPR33159.1"/>
    </source>
</evidence>
<keyword evidence="9" id="KW-1185">Reference proteome</keyword>
<name>S7UH45_9BACT</name>
<evidence type="ECO:0000256" key="5">
    <source>
        <dbReference type="ARBA" id="ARBA00022679"/>
    </source>
</evidence>
<dbReference type="GO" id="GO:0008483">
    <property type="term" value="F:transaminase activity"/>
    <property type="evidence" value="ECO:0007669"/>
    <property type="project" value="UniProtKB-KW"/>
</dbReference>
<evidence type="ECO:0000256" key="6">
    <source>
        <dbReference type="ARBA" id="ARBA00022898"/>
    </source>
</evidence>
<dbReference type="GO" id="GO:1901605">
    <property type="term" value="P:alpha-amino acid metabolic process"/>
    <property type="evidence" value="ECO:0007669"/>
    <property type="project" value="TreeGrafter"/>
</dbReference>
<dbReference type="Gene3D" id="3.40.640.10">
    <property type="entry name" value="Type I PLP-dependent aspartate aminotransferase-like (Major domain)"/>
    <property type="match status" value="1"/>
</dbReference>
<dbReference type="EMBL" id="ATHI01000026">
    <property type="protein sequence ID" value="EPR33159.1"/>
    <property type="molecule type" value="Genomic_DNA"/>
</dbReference>
<dbReference type="AlphaFoldDB" id="S7UH45"/>
<dbReference type="OrthoDB" id="9808770at2"/>
<dbReference type="Pfam" id="PF00155">
    <property type="entry name" value="Aminotran_1_2"/>
    <property type="match status" value="1"/>
</dbReference>
<evidence type="ECO:0000313" key="9">
    <source>
        <dbReference type="Proteomes" id="UP000014975"/>
    </source>
</evidence>
<dbReference type="RefSeq" id="WP_020887294.1">
    <property type="nucleotide sequence ID" value="NZ_ATHI01000026.1"/>
</dbReference>
<dbReference type="STRING" id="1121439.dsat_0600"/>
<gene>
    <name evidence="8" type="ORF">dsat_0600</name>
</gene>
<dbReference type="FunFam" id="3.40.640.10:FF:000053">
    <property type="entry name" value="Aminotransferase, class I"/>
    <property type="match status" value="1"/>
</dbReference>
<feature type="domain" description="Aminotransferase class I/classII large" evidence="7">
    <location>
        <begin position="46"/>
        <end position="381"/>
    </location>
</feature>
<dbReference type="Proteomes" id="UP000014975">
    <property type="component" value="Unassembled WGS sequence"/>
</dbReference>
<proteinExistence type="inferred from homology"/>
<keyword evidence="6" id="KW-0663">Pyridoxal phosphate</keyword>
<keyword evidence="5" id="KW-0808">Transferase</keyword>
<organism evidence="8 9">
    <name type="scientific">Alkalidesulfovibrio alkalitolerans DSM 16529</name>
    <dbReference type="NCBI Taxonomy" id="1121439"/>
    <lineage>
        <taxon>Bacteria</taxon>
        <taxon>Pseudomonadati</taxon>
        <taxon>Thermodesulfobacteriota</taxon>
        <taxon>Desulfovibrionia</taxon>
        <taxon>Desulfovibrionales</taxon>
        <taxon>Desulfovibrionaceae</taxon>
        <taxon>Alkalidesulfovibrio</taxon>
    </lineage>
</organism>
<dbReference type="Gene3D" id="3.90.1150.10">
    <property type="entry name" value="Aspartate Aminotransferase, domain 1"/>
    <property type="match status" value="1"/>
</dbReference>
<reference evidence="8 9" key="1">
    <citation type="journal article" date="2013" name="Genome Announc.">
        <title>Draft genome sequences for three mercury-methylating, sulfate-reducing bacteria.</title>
        <authorList>
            <person name="Brown S.D."/>
            <person name="Hurt R.A.Jr."/>
            <person name="Gilmour C.C."/>
            <person name="Elias D.A."/>
        </authorList>
    </citation>
    <scope>NUCLEOTIDE SEQUENCE [LARGE SCALE GENOMIC DNA]</scope>
    <source>
        <strain evidence="8 9">DSM 16529</strain>
    </source>
</reference>
<dbReference type="PANTHER" id="PTHR42790">
    <property type="entry name" value="AMINOTRANSFERASE"/>
    <property type="match status" value="1"/>
</dbReference>
<dbReference type="InterPro" id="IPR015422">
    <property type="entry name" value="PyrdxlP-dep_Trfase_small"/>
</dbReference>
<comment type="caution">
    <text evidence="8">The sequence shown here is derived from an EMBL/GenBank/DDBJ whole genome shotgun (WGS) entry which is preliminary data.</text>
</comment>
<dbReference type="InterPro" id="IPR050859">
    <property type="entry name" value="Class-I_PLP-dep_aminotransf"/>
</dbReference>
<dbReference type="SUPFAM" id="SSF53383">
    <property type="entry name" value="PLP-dependent transferases"/>
    <property type="match status" value="1"/>
</dbReference>
<keyword evidence="4" id="KW-0032">Aminotransferase</keyword>
<evidence type="ECO:0000256" key="3">
    <source>
        <dbReference type="ARBA" id="ARBA00011738"/>
    </source>
</evidence>
<dbReference type="InterPro" id="IPR015421">
    <property type="entry name" value="PyrdxlP-dep_Trfase_major"/>
</dbReference>
<dbReference type="GO" id="GO:0030170">
    <property type="term" value="F:pyridoxal phosphate binding"/>
    <property type="evidence" value="ECO:0007669"/>
    <property type="project" value="InterPro"/>
</dbReference>
<evidence type="ECO:0000256" key="1">
    <source>
        <dbReference type="ARBA" id="ARBA00001933"/>
    </source>
</evidence>
<dbReference type="PANTHER" id="PTHR42790:SF19">
    <property type="entry name" value="KYNURENINE_ALPHA-AMINOADIPATE AMINOTRANSFERASE, MITOCHONDRIAL"/>
    <property type="match status" value="1"/>
</dbReference>
<comment type="similarity">
    <text evidence="2">Belongs to the class-I pyridoxal-phosphate-dependent aminotransferase family.</text>
</comment>
<dbReference type="InterPro" id="IPR004839">
    <property type="entry name" value="Aminotransferase_I/II_large"/>
</dbReference>
<comment type="cofactor">
    <cofactor evidence="1">
        <name>pyridoxal 5'-phosphate</name>
        <dbReference type="ChEBI" id="CHEBI:597326"/>
    </cofactor>
</comment>
<dbReference type="PATRIC" id="fig|1121439.3.peg.1957"/>
<dbReference type="eggNOG" id="COG1167">
    <property type="taxonomic scope" value="Bacteria"/>
</dbReference>
<sequence>MQFSRRMANVRRSYIREILKVTQRPEVISFAGGLPSPDHFPVRGFAEATQAVLDEAGPQALQYSTTEGFPPLREFISRRYREKWGLDIPPEEILITSGSQQGLDLIAKTLLDEGDTVLIERPGYLGAIQCFSMFGVEFSTVDLTPSGPDLEQLALRLEEGARLFYVVPTFQNPSSTAWDLTTRQEAARLLAASNAVLLEDNPYGELRFLGHDMPPVRAFFDDERAVLMGSFSKIVAPGLRLGWIAAKPALMHHLVTAKQASDLHTSTFTQRVLARFLADTDLDEHIALIRKEYGERRDCMVEAIEKHFPVEVTASRPEGGMFLWCELPEGVSASALFEKTIACNVAFVPGRPFYVDGTDNAFRLNFSNSTPERINEGIKRLGACLREAL</sequence>
<evidence type="ECO:0000256" key="4">
    <source>
        <dbReference type="ARBA" id="ARBA00022576"/>
    </source>
</evidence>
<comment type="subunit">
    <text evidence="3">Homodimer.</text>
</comment>
<evidence type="ECO:0000259" key="7">
    <source>
        <dbReference type="Pfam" id="PF00155"/>
    </source>
</evidence>
<accession>S7UH45</accession>
<evidence type="ECO:0000256" key="2">
    <source>
        <dbReference type="ARBA" id="ARBA00007441"/>
    </source>
</evidence>
<protein>
    <submittedName>
        <fullName evidence="8">Putative transcriptional regulator, GntR family</fullName>
    </submittedName>
</protein>